<protein>
    <submittedName>
        <fullName evidence="1">AlNc14C457G11768 protein</fullName>
    </submittedName>
</protein>
<proteinExistence type="predicted"/>
<organism evidence="1">
    <name type="scientific">Albugo laibachii Nc14</name>
    <dbReference type="NCBI Taxonomy" id="890382"/>
    <lineage>
        <taxon>Eukaryota</taxon>
        <taxon>Sar</taxon>
        <taxon>Stramenopiles</taxon>
        <taxon>Oomycota</taxon>
        <taxon>Peronosporomycetes</taxon>
        <taxon>Albuginales</taxon>
        <taxon>Albuginaceae</taxon>
        <taxon>Albugo</taxon>
    </lineage>
</organism>
<accession>F0X029</accession>
<reference evidence="1" key="1">
    <citation type="journal article" date="2011" name="PLoS Biol.">
        <title>Gene gain and loss during evolution of obligate parasitism in the white rust pathogen of Arabidopsis thaliana.</title>
        <authorList>
            <person name="Kemen E."/>
            <person name="Gardiner A."/>
            <person name="Schultz-Larsen T."/>
            <person name="Kemen A.C."/>
            <person name="Balmuth A.L."/>
            <person name="Robert-Seilaniantz A."/>
            <person name="Bailey K."/>
            <person name="Holub E."/>
            <person name="Studholme D.J."/>
            <person name="Maclean D."/>
            <person name="Jones J.D."/>
        </authorList>
    </citation>
    <scope>NUCLEOTIDE SEQUENCE</scope>
</reference>
<gene>
    <name evidence="1" type="primary">AlNc14C457G11768</name>
    <name evidence="1" type="ORF">ALNC14_132550</name>
</gene>
<evidence type="ECO:0000313" key="1">
    <source>
        <dbReference type="EMBL" id="CCA27111.1"/>
    </source>
</evidence>
<dbReference type="EMBL" id="FR824500">
    <property type="protein sequence ID" value="CCA27111.1"/>
    <property type="molecule type" value="Genomic_DNA"/>
</dbReference>
<dbReference type="AlphaFoldDB" id="F0X029"/>
<reference evidence="1" key="2">
    <citation type="submission" date="2011-02" db="EMBL/GenBank/DDBJ databases">
        <authorList>
            <person name="MacLean D."/>
        </authorList>
    </citation>
    <scope>NUCLEOTIDE SEQUENCE</scope>
</reference>
<name>F0X029_9STRA</name>
<dbReference type="HOGENOM" id="CLU_2799299_0_0_1"/>
<sequence>MTELDNTKYESDSDVQCDTLVEFHRRLVHLCYDTIIKIARDLLLGNKPKTYNQTKTPAKALQLMSLEE</sequence>